<dbReference type="SUPFAM" id="SSF53901">
    <property type="entry name" value="Thiolase-like"/>
    <property type="match status" value="1"/>
</dbReference>
<gene>
    <name evidence="5" type="ORF">OKJ48_30880</name>
</gene>
<dbReference type="InterPro" id="IPR016039">
    <property type="entry name" value="Thiolase-like"/>
</dbReference>
<reference evidence="5 6" key="1">
    <citation type="submission" date="2022-10" db="EMBL/GenBank/DDBJ databases">
        <authorList>
            <person name="Xie J."/>
            <person name="Shen N."/>
        </authorList>
    </citation>
    <scope>NUCLEOTIDE SEQUENCE [LARGE SCALE GENOMIC DNA]</scope>
    <source>
        <strain evidence="5 6">DSM 41681</strain>
    </source>
</reference>
<dbReference type="Pfam" id="PF02797">
    <property type="entry name" value="Chal_sti_synt_C"/>
    <property type="match status" value="1"/>
</dbReference>
<comment type="similarity">
    <text evidence="1">Belongs to the thiolase-like superfamily. Chalcone/stilbene synthases family.</text>
</comment>
<dbReference type="Pfam" id="PF00195">
    <property type="entry name" value="Chal_sti_synt_N"/>
    <property type="match status" value="1"/>
</dbReference>
<keyword evidence="2" id="KW-0808">Transferase</keyword>
<protein>
    <submittedName>
        <fullName evidence="5">PhlD</fullName>
    </submittedName>
</protein>
<dbReference type="EMBL" id="JAOZYB010000314">
    <property type="protein sequence ID" value="MEB3964602.1"/>
    <property type="molecule type" value="Genomic_DNA"/>
</dbReference>
<dbReference type="InterPro" id="IPR011141">
    <property type="entry name" value="Polyketide_synthase_type-III"/>
</dbReference>
<dbReference type="PANTHER" id="PTHR11877:SF46">
    <property type="entry name" value="TYPE III POLYKETIDE SYNTHASE A"/>
    <property type="match status" value="1"/>
</dbReference>
<accession>A0ABU6CIY5</accession>
<feature type="domain" description="Chalcone/stilbene synthase C-terminal" evidence="4">
    <location>
        <begin position="140"/>
        <end position="243"/>
    </location>
</feature>
<evidence type="ECO:0000313" key="5">
    <source>
        <dbReference type="EMBL" id="MEB3964602.1"/>
    </source>
</evidence>
<evidence type="ECO:0000256" key="1">
    <source>
        <dbReference type="ARBA" id="ARBA00005531"/>
    </source>
</evidence>
<evidence type="ECO:0000259" key="4">
    <source>
        <dbReference type="Pfam" id="PF02797"/>
    </source>
</evidence>
<feature type="domain" description="Chalcone/stilbene synthase N-terminal" evidence="3">
    <location>
        <begin position="3"/>
        <end position="130"/>
    </location>
</feature>
<organism evidence="5 6">
    <name type="scientific">Streptomyces kunmingensis</name>
    <dbReference type="NCBI Taxonomy" id="68225"/>
    <lineage>
        <taxon>Bacteria</taxon>
        <taxon>Bacillati</taxon>
        <taxon>Actinomycetota</taxon>
        <taxon>Actinomycetes</taxon>
        <taxon>Kitasatosporales</taxon>
        <taxon>Streptomycetaceae</taxon>
        <taxon>Streptomyces</taxon>
    </lineage>
</organism>
<evidence type="ECO:0000259" key="3">
    <source>
        <dbReference type="Pfam" id="PF00195"/>
    </source>
</evidence>
<feature type="non-terminal residue" evidence="5">
    <location>
        <position position="1"/>
    </location>
</feature>
<proteinExistence type="inferred from homology"/>
<dbReference type="InterPro" id="IPR012328">
    <property type="entry name" value="Chalcone/stilbene_synt_C"/>
</dbReference>
<evidence type="ECO:0000256" key="2">
    <source>
        <dbReference type="ARBA" id="ARBA00022679"/>
    </source>
</evidence>
<dbReference type="Proteomes" id="UP001352223">
    <property type="component" value="Unassembled WGS sequence"/>
</dbReference>
<evidence type="ECO:0000313" key="6">
    <source>
        <dbReference type="Proteomes" id="UP001352223"/>
    </source>
</evidence>
<dbReference type="PANTHER" id="PTHR11877">
    <property type="entry name" value="HYDROXYMETHYLGLUTARYL-COA SYNTHASE"/>
    <property type="match status" value="1"/>
</dbReference>
<sequence length="272" mass="28018">AFADALQLAQEAAEAALAGAGLSARDLGGIVTTHSTGWAAPNLDVGLMTSLGMRPTARALAHTTLACTGGTKSLIRAADMVTVRPGAPVLVVAAEVISAVYHHSDTGIDAMIYKALFGDSAGAAVVSAEPLGPGYAIEDSYEHVLPDTAHYLSGRITSDGLHFDATKEGRAASRDALPPFLGWLGGRRSDFAVIHPGSPRIISDTAAGLELDEHAARHSTDTLTDEGNLGGVSVLRVLERTHEDPPPPGARGTMVAYGPGFATAALHGHWHA</sequence>
<dbReference type="RefSeq" id="WP_324772327.1">
    <property type="nucleotide sequence ID" value="NZ_JAOZYB010000314.1"/>
</dbReference>
<name>A0ABU6CIY5_9ACTN</name>
<dbReference type="InterPro" id="IPR001099">
    <property type="entry name" value="Chalcone/stilbene_synt_N"/>
</dbReference>
<dbReference type="Gene3D" id="3.40.47.10">
    <property type="match status" value="2"/>
</dbReference>
<keyword evidence="6" id="KW-1185">Reference proteome</keyword>
<comment type="caution">
    <text evidence="5">The sequence shown here is derived from an EMBL/GenBank/DDBJ whole genome shotgun (WGS) entry which is preliminary data.</text>
</comment>